<feature type="region of interest" description="Disordered" evidence="1">
    <location>
        <begin position="103"/>
        <end position="192"/>
    </location>
</feature>
<organism evidence="2 3">
    <name type="scientific">Sphagnum jensenii</name>
    <dbReference type="NCBI Taxonomy" id="128206"/>
    <lineage>
        <taxon>Eukaryota</taxon>
        <taxon>Viridiplantae</taxon>
        <taxon>Streptophyta</taxon>
        <taxon>Embryophyta</taxon>
        <taxon>Bryophyta</taxon>
        <taxon>Sphagnophytina</taxon>
        <taxon>Sphagnopsida</taxon>
        <taxon>Sphagnales</taxon>
        <taxon>Sphagnaceae</taxon>
        <taxon>Sphagnum</taxon>
    </lineage>
</organism>
<evidence type="ECO:0000313" key="2">
    <source>
        <dbReference type="EMBL" id="CAK9265917.1"/>
    </source>
</evidence>
<dbReference type="Proteomes" id="UP001497444">
    <property type="component" value="Chromosome 18"/>
</dbReference>
<evidence type="ECO:0000256" key="1">
    <source>
        <dbReference type="SAM" id="MobiDB-lite"/>
    </source>
</evidence>
<feature type="compositionally biased region" description="Polar residues" evidence="1">
    <location>
        <begin position="50"/>
        <end position="67"/>
    </location>
</feature>
<name>A0ABP0WKK5_9BRYO</name>
<keyword evidence="3" id="KW-1185">Reference proteome</keyword>
<gene>
    <name evidence="2" type="ORF">CSSPJE1EN1_LOCUS11395</name>
</gene>
<reference evidence="2" key="1">
    <citation type="submission" date="2024-02" db="EMBL/GenBank/DDBJ databases">
        <authorList>
            <consortium name="ELIXIR-Norway"/>
            <consortium name="Elixir Norway"/>
        </authorList>
    </citation>
    <scope>NUCLEOTIDE SEQUENCE</scope>
</reference>
<feature type="region of interest" description="Disordered" evidence="1">
    <location>
        <begin position="32"/>
        <end position="82"/>
    </location>
</feature>
<sequence>MEICSDAADSQTAKLEEFVLVAHRIRKAGRGTWPGLSKLKPSLRKGGPTRVSSLLSEKNSRTTNGSFVSALPELEEAPSSTISPHLEETIHGEGRIASSSQAISVALQDRTRSQQASEETQASPFRNNGRPQGELLQRPFPPAASLGIATSPPPERRIESSGGLCMTRSQVTGHGHFGPQDSPRPGLGSMPPPYSPIVYSATPRGGYIQMAQIPGTPEMESQSCPEIVPGGVPGLWELITPDCKIGSRRGLNRTCSPRRDLFNDVLHSQFGLREEIDSRLLVVGSQTASLTPGPSFAHNLGDRCPNAKCEGIFDIYASRPFQ</sequence>
<evidence type="ECO:0000313" key="3">
    <source>
        <dbReference type="Proteomes" id="UP001497444"/>
    </source>
</evidence>
<feature type="compositionally biased region" description="Polar residues" evidence="1">
    <location>
        <begin position="113"/>
        <end position="130"/>
    </location>
</feature>
<accession>A0ABP0WKK5</accession>
<protein>
    <submittedName>
        <fullName evidence="2">Uncharacterized protein</fullName>
    </submittedName>
</protein>
<dbReference type="EMBL" id="OZ020113">
    <property type="protein sequence ID" value="CAK9265917.1"/>
    <property type="molecule type" value="Genomic_DNA"/>
</dbReference>
<proteinExistence type="predicted"/>